<dbReference type="Proteomes" id="UP001642409">
    <property type="component" value="Unassembled WGS sequence"/>
</dbReference>
<proteinExistence type="predicted"/>
<dbReference type="EMBL" id="CAXDID020000018">
    <property type="protein sequence ID" value="CAL5985039.1"/>
    <property type="molecule type" value="Genomic_DNA"/>
</dbReference>
<reference evidence="2 3" key="2">
    <citation type="submission" date="2024-07" db="EMBL/GenBank/DDBJ databases">
        <authorList>
            <person name="Akdeniz Z."/>
        </authorList>
    </citation>
    <scope>NUCLEOTIDE SEQUENCE [LARGE SCALE GENOMIC DNA]</scope>
</reference>
<evidence type="ECO:0000313" key="1">
    <source>
        <dbReference type="EMBL" id="CAI9952600.1"/>
    </source>
</evidence>
<comment type="caution">
    <text evidence="1">The sequence shown here is derived from an EMBL/GenBank/DDBJ whole genome shotgun (WGS) entry which is preliminary data.</text>
</comment>
<dbReference type="EMBL" id="CATOUU010000834">
    <property type="protein sequence ID" value="CAI9952600.1"/>
    <property type="molecule type" value="Genomic_DNA"/>
</dbReference>
<name>A0AA86UCI5_9EUKA</name>
<reference evidence="1" key="1">
    <citation type="submission" date="2023-06" db="EMBL/GenBank/DDBJ databases">
        <authorList>
            <person name="Kurt Z."/>
        </authorList>
    </citation>
    <scope>NUCLEOTIDE SEQUENCE</scope>
</reference>
<protein>
    <submittedName>
        <fullName evidence="1">5' nucleotidase family protein</fullName>
    </submittedName>
    <submittedName>
        <fullName evidence="2">5'_nucleotidase family protein</fullName>
    </submittedName>
</protein>
<evidence type="ECO:0000313" key="2">
    <source>
        <dbReference type="EMBL" id="CAL5985039.1"/>
    </source>
</evidence>
<gene>
    <name evidence="1" type="ORF">HINF_LOCUS40245</name>
    <name evidence="2" type="ORF">HINF_LOCUS8500</name>
</gene>
<evidence type="ECO:0000313" key="3">
    <source>
        <dbReference type="Proteomes" id="UP001642409"/>
    </source>
</evidence>
<accession>A0AA86UCI5</accession>
<dbReference type="AlphaFoldDB" id="A0AA86UCI5"/>
<keyword evidence="3" id="KW-1185">Reference proteome</keyword>
<organism evidence="1">
    <name type="scientific">Hexamita inflata</name>
    <dbReference type="NCBI Taxonomy" id="28002"/>
    <lineage>
        <taxon>Eukaryota</taxon>
        <taxon>Metamonada</taxon>
        <taxon>Diplomonadida</taxon>
        <taxon>Hexamitidae</taxon>
        <taxon>Hexamitinae</taxon>
        <taxon>Hexamita</taxon>
    </lineage>
</organism>
<sequence>MRTRSFLFTLAETSYHFIYEQIRSMSPGPIIILGGHEHQAAYIYPVRINESFKNPFPEMMSEGFDVNVIFANYFKELTLIDFDVQKINGVKKLINVNRTIIKSNKKLKEVQLNEFNNANANKIQAYMVYYIHVLYYVQQLLTDDNKVKYQMLYIVILFKLEYI</sequence>